<sequence>MCNFYADWSALVGPGRDFLRPLFLAAWPQTRAAGKTSTGGSFSDEFQPDVGIVFLSPLQIQSELFPSLPCCFQVFYNLLRVSLSHF</sequence>
<evidence type="ECO:0000313" key="1">
    <source>
        <dbReference type="EMBL" id="GMH07263.1"/>
    </source>
</evidence>
<protein>
    <submittedName>
        <fullName evidence="1">Uncharacterized protein</fullName>
    </submittedName>
</protein>
<name>A0AAD3S9R5_NEPGR</name>
<dbReference type="Proteomes" id="UP001279734">
    <property type="component" value="Unassembled WGS sequence"/>
</dbReference>
<organism evidence="1 2">
    <name type="scientific">Nepenthes gracilis</name>
    <name type="common">Slender pitcher plant</name>
    <dbReference type="NCBI Taxonomy" id="150966"/>
    <lineage>
        <taxon>Eukaryota</taxon>
        <taxon>Viridiplantae</taxon>
        <taxon>Streptophyta</taxon>
        <taxon>Embryophyta</taxon>
        <taxon>Tracheophyta</taxon>
        <taxon>Spermatophyta</taxon>
        <taxon>Magnoliopsida</taxon>
        <taxon>eudicotyledons</taxon>
        <taxon>Gunneridae</taxon>
        <taxon>Pentapetalae</taxon>
        <taxon>Caryophyllales</taxon>
        <taxon>Nepenthaceae</taxon>
        <taxon>Nepenthes</taxon>
    </lineage>
</organism>
<gene>
    <name evidence="1" type="ORF">Nepgr_009103</name>
</gene>
<keyword evidence="2" id="KW-1185">Reference proteome</keyword>
<accession>A0AAD3S9R5</accession>
<proteinExistence type="predicted"/>
<comment type="caution">
    <text evidence="1">The sequence shown here is derived from an EMBL/GenBank/DDBJ whole genome shotgun (WGS) entry which is preliminary data.</text>
</comment>
<dbReference type="EMBL" id="BSYO01000007">
    <property type="protein sequence ID" value="GMH07263.1"/>
    <property type="molecule type" value="Genomic_DNA"/>
</dbReference>
<evidence type="ECO:0000313" key="2">
    <source>
        <dbReference type="Proteomes" id="UP001279734"/>
    </source>
</evidence>
<dbReference type="AlphaFoldDB" id="A0AAD3S9R5"/>
<reference evidence="1" key="1">
    <citation type="submission" date="2023-05" db="EMBL/GenBank/DDBJ databases">
        <title>Nepenthes gracilis genome sequencing.</title>
        <authorList>
            <person name="Fukushima K."/>
        </authorList>
    </citation>
    <scope>NUCLEOTIDE SEQUENCE</scope>
    <source>
        <strain evidence="1">SING2019-196</strain>
    </source>
</reference>